<proteinExistence type="predicted"/>
<reference evidence="1" key="1">
    <citation type="journal article" date="2015" name="Proc. Natl. Acad. Sci. U.S.A.">
        <title>Networks of energetic and metabolic interactions define dynamics in microbial communities.</title>
        <authorList>
            <person name="Embree M."/>
            <person name="Liu J.K."/>
            <person name="Al-Bassam M.M."/>
            <person name="Zengler K."/>
        </authorList>
    </citation>
    <scope>NUCLEOTIDE SEQUENCE</scope>
</reference>
<organism evidence="1">
    <name type="scientific">hydrocarbon metagenome</name>
    <dbReference type="NCBI Taxonomy" id="938273"/>
    <lineage>
        <taxon>unclassified sequences</taxon>
        <taxon>metagenomes</taxon>
        <taxon>ecological metagenomes</taxon>
    </lineage>
</organism>
<comment type="caution">
    <text evidence="1">The sequence shown here is derived from an EMBL/GenBank/DDBJ whole genome shotgun (WGS) entry which is preliminary data.</text>
</comment>
<sequence length="121" mass="13938">MWFHPSRIEIHAGETKESQIILRTRAEGQGLITQRIVPVKERSVYSDEEIPMPRYLNVSLSPSEYIVSPNGTYISTLIIHSEPQLPDGEYLFRVNMNMTHVITHRGWITVNVSGKVNELEY</sequence>
<evidence type="ECO:0000313" key="1">
    <source>
        <dbReference type="EMBL" id="KUG14850.1"/>
    </source>
</evidence>
<name>A0A0W8F2N8_9ZZZZ</name>
<gene>
    <name evidence="1" type="ORF">ASZ90_015505</name>
</gene>
<dbReference type="EMBL" id="LNQE01001613">
    <property type="protein sequence ID" value="KUG14850.1"/>
    <property type="molecule type" value="Genomic_DNA"/>
</dbReference>
<accession>A0A0W8F2N8</accession>
<dbReference type="AlphaFoldDB" id="A0A0W8F2N8"/>
<protein>
    <submittedName>
        <fullName evidence="1">Uncharacterized protein</fullName>
    </submittedName>
</protein>